<dbReference type="EMBL" id="JANUCP010000002">
    <property type="protein sequence ID" value="MCS3918737.1"/>
    <property type="molecule type" value="Genomic_DNA"/>
</dbReference>
<dbReference type="RefSeq" id="WP_259094770.1">
    <property type="nucleotide sequence ID" value="NZ_CP130454.1"/>
</dbReference>
<dbReference type="EMBL" id="JANUCP010000002">
    <property type="protein sequence ID" value="MCS3918746.1"/>
    <property type="molecule type" value="Genomic_DNA"/>
</dbReference>
<evidence type="ECO:0000313" key="4">
    <source>
        <dbReference type="Proteomes" id="UP001204798"/>
    </source>
</evidence>
<protein>
    <submittedName>
        <fullName evidence="3">Uncharacterized protein</fullName>
    </submittedName>
</protein>
<accession>A0ABT2EMU4</accession>
<reference evidence="3 4" key="1">
    <citation type="submission" date="2022-08" db="EMBL/GenBank/DDBJ databases">
        <title>Bacterial and archaeal communities from various locations to study Microbial Dark Matter (Phase II).</title>
        <authorList>
            <person name="Stepanauskas R."/>
        </authorList>
    </citation>
    <scope>NUCLEOTIDE SEQUENCE [LARGE SCALE GENOMIC DNA]</scope>
    <source>
        <strain evidence="3 4">PD1</strain>
    </source>
</reference>
<name>A0ABT2EMU4_9BACT</name>
<keyword evidence="1" id="KW-0732">Signal</keyword>
<evidence type="ECO:0000256" key="1">
    <source>
        <dbReference type="SAM" id="SignalP"/>
    </source>
</evidence>
<feature type="chain" id="PRO_5045032287" evidence="1">
    <location>
        <begin position="19"/>
        <end position="80"/>
    </location>
</feature>
<feature type="signal peptide" evidence="1">
    <location>
        <begin position="1"/>
        <end position="18"/>
    </location>
</feature>
<keyword evidence="4" id="KW-1185">Reference proteome</keyword>
<evidence type="ECO:0000313" key="3">
    <source>
        <dbReference type="EMBL" id="MCS3918746.1"/>
    </source>
</evidence>
<dbReference type="Proteomes" id="UP001204798">
    <property type="component" value="Unassembled WGS sequence"/>
</dbReference>
<proteinExistence type="predicted"/>
<evidence type="ECO:0000313" key="2">
    <source>
        <dbReference type="EMBL" id="MCS3918737.1"/>
    </source>
</evidence>
<organism evidence="3 4">
    <name type="scientific">Candidatus Fervidibacter sacchari</name>
    <dbReference type="NCBI Taxonomy" id="1448929"/>
    <lineage>
        <taxon>Bacteria</taxon>
        <taxon>Candidatus Fervidibacterota</taxon>
        <taxon>Candidatus Fervidibacter</taxon>
    </lineage>
</organism>
<gene>
    <name evidence="2" type="ORF">M2350_001137</name>
    <name evidence="3" type="ORF">M2350_001146</name>
</gene>
<sequence length="80" mass="8242">MASLALLSVVVNSLMAQSASLPLLVDGCPTVCLSTNCQFLIAAFFGSAGASPSHEFGEGLTFGSNCPLPLVQMPYCLFAL</sequence>
<comment type="caution">
    <text evidence="3">The sequence shown here is derived from an EMBL/GenBank/DDBJ whole genome shotgun (WGS) entry which is preliminary data.</text>
</comment>